<accession>M0M8Y5</accession>
<dbReference type="InterPro" id="IPR006311">
    <property type="entry name" value="TAT_signal"/>
</dbReference>
<evidence type="ECO:0008006" key="4">
    <source>
        <dbReference type="Google" id="ProtNLM"/>
    </source>
</evidence>
<dbReference type="InterPro" id="IPR022121">
    <property type="entry name" value="Peptidase_M73_camelysin"/>
</dbReference>
<evidence type="ECO:0000313" key="2">
    <source>
        <dbReference type="EMBL" id="EMA42206.1"/>
    </source>
</evidence>
<dbReference type="PROSITE" id="PS51318">
    <property type="entry name" value="TAT"/>
    <property type="match status" value="1"/>
</dbReference>
<keyword evidence="3" id="KW-1185">Reference proteome</keyword>
<dbReference type="eggNOG" id="arCOG05861">
    <property type="taxonomic scope" value="Archaea"/>
</dbReference>
<reference evidence="2 3" key="1">
    <citation type="journal article" date="2014" name="PLoS Genet.">
        <title>Phylogenetically driven sequencing of extremely halophilic archaea reveals strategies for static and dynamic osmo-response.</title>
        <authorList>
            <person name="Becker E.A."/>
            <person name="Seitzer P.M."/>
            <person name="Tritt A."/>
            <person name="Larsen D."/>
            <person name="Krusor M."/>
            <person name="Yao A.I."/>
            <person name="Wu D."/>
            <person name="Madern D."/>
            <person name="Eisen J.A."/>
            <person name="Darling A.E."/>
            <person name="Facciotti M.T."/>
        </authorList>
    </citation>
    <scope>NUCLEOTIDE SEQUENCE [LARGE SCALE GENOMIC DNA]</scope>
    <source>
        <strain evidence="2 3">DSM 1307</strain>
    </source>
</reference>
<dbReference type="STRING" id="931277.C448_11766"/>
<proteinExistence type="predicted"/>
<dbReference type="AlphaFoldDB" id="M0M8Y5"/>
<protein>
    <recommendedName>
        <fullName evidence="4">SipW-cognate class signal peptide</fullName>
    </recommendedName>
</protein>
<organism evidence="2 3">
    <name type="scientific">Halococcus morrhuae DSM 1307</name>
    <dbReference type="NCBI Taxonomy" id="931277"/>
    <lineage>
        <taxon>Archaea</taxon>
        <taxon>Methanobacteriati</taxon>
        <taxon>Methanobacteriota</taxon>
        <taxon>Stenosarchaea group</taxon>
        <taxon>Halobacteria</taxon>
        <taxon>Halobacteriales</taxon>
        <taxon>Halococcaceae</taxon>
        <taxon>Halococcus</taxon>
    </lineage>
</organism>
<evidence type="ECO:0000256" key="1">
    <source>
        <dbReference type="SAM" id="MobiDB-lite"/>
    </source>
</evidence>
<comment type="caution">
    <text evidence="2">The sequence shown here is derived from an EMBL/GenBank/DDBJ whole genome shotgun (WGS) entry which is preliminary data.</text>
</comment>
<dbReference type="PATRIC" id="fig|931277.6.peg.2302"/>
<sequence length="226" mass="23705">MSDDHDGTRLTRRRLLGGVTTIGVAGALGGVSTMARFRDEESSTVSVQSGTFDLQLSDSDEGFGEDGDSVSGELTLSNAKPGETFSGSIQLQNAGSVEADHIELDFSYDETESDGPSGSDEGDTKPGSATGMAKQFEVTTLFYDEDLLYDLSDANGNGRTDVDDLSSPKNADALDNLAPACSANGGTKSLSVGFRFADDPANNDYQGDELTVTITFALHQTSSQDI</sequence>
<dbReference type="EMBL" id="AOMC01000135">
    <property type="protein sequence ID" value="EMA42206.1"/>
    <property type="molecule type" value="Genomic_DNA"/>
</dbReference>
<evidence type="ECO:0000313" key="3">
    <source>
        <dbReference type="Proteomes" id="UP000011568"/>
    </source>
</evidence>
<dbReference type="RefSeq" id="WP_004054987.1">
    <property type="nucleotide sequence ID" value="NZ_AOMC01000135.1"/>
</dbReference>
<dbReference type="Proteomes" id="UP000011568">
    <property type="component" value="Unassembled WGS sequence"/>
</dbReference>
<name>M0M8Y5_HALMO</name>
<feature type="region of interest" description="Disordered" evidence="1">
    <location>
        <begin position="108"/>
        <end position="130"/>
    </location>
</feature>
<dbReference type="Pfam" id="PF12389">
    <property type="entry name" value="Peptidase_M73"/>
    <property type="match status" value="1"/>
</dbReference>
<dbReference type="OrthoDB" id="136488at2157"/>
<gene>
    <name evidence="2" type="ORF">C448_11766</name>
</gene>